<keyword evidence="3" id="KW-1185">Reference proteome</keyword>
<accession>A0A6G8MZB0</accession>
<dbReference type="PROSITE" id="PS01186">
    <property type="entry name" value="EGF_2"/>
    <property type="match status" value="1"/>
</dbReference>
<reference evidence="2" key="1">
    <citation type="submission" date="2019-12" db="EMBL/GenBank/DDBJ databases">
        <title>The DNA Methylation Landscape of Giant Viruses.</title>
        <authorList>
            <person name="Jeudy S."/>
            <person name="Rigou S."/>
            <person name="Alempic J.-M."/>
            <person name="Claverie J.-M."/>
            <person name="Abergel C."/>
            <person name="Legendre M."/>
        </authorList>
    </citation>
    <scope>NUCLEOTIDE SEQUENCE</scope>
    <source>
        <strain evidence="2">P4</strain>
    </source>
</reference>
<proteinExistence type="predicted"/>
<dbReference type="Gene3D" id="2.10.25.10">
    <property type="entry name" value="Laminin"/>
    <property type="match status" value="1"/>
</dbReference>
<feature type="domain" description="EGF-like" evidence="1">
    <location>
        <begin position="330"/>
        <end position="343"/>
    </location>
</feature>
<dbReference type="EMBL" id="MN873693">
    <property type="protein sequence ID" value="QIN54564.1"/>
    <property type="molecule type" value="Genomic_DNA"/>
</dbReference>
<dbReference type="Proteomes" id="UP001224087">
    <property type="component" value="Segment"/>
</dbReference>
<sequence>MLQPTLWFLLVLVSLVASSQHGHPVSDNPELITAEVFYPNGSFVVLSVNTTKIQTDYNNLPCPGVDLEELKKDRTKVLQEWVTRTNYDIPHILNVYDKDATPDTVNGTISEFLHVFSIPGFGAFSAKKVAEEYSILAVDPSGVHLFSYLDPTSLVWKEDGITVSYNIVTNYTFYNGAFSLDGFVSDQIAVFTPCSNKIWVDSSLQDPLITRFFGSQTASTPVEENCMYIMQYCTGDNQVYSTLQECIAYMKQVERKVQPCPGGYIANNTICYNFHRKSAAYLPQVHCPHVSPTSTVCRDFCLTRGCGNCDANAECVLTTRPGEILSTYACKCKEGYIGNGQTCSKATCTGAWSCPTSYNFATCVNSTCGCKKAGGFPWDGSKNDVCSCGRNEKVYYVNGEPECMPLGRCRELWQCPQKYNTVRCDVYGTNALLPFKTCLCNYGYDNLGFARDCQCSTPKREIWSPSANGLVCLTPDECSENYHCASGKTCQKSSGSWLGTCV</sequence>
<evidence type="ECO:0000313" key="3">
    <source>
        <dbReference type="Proteomes" id="UP001224087"/>
    </source>
</evidence>
<gene>
    <name evidence="2" type="primary">ck439</name>
</gene>
<evidence type="ECO:0000259" key="1">
    <source>
        <dbReference type="PROSITE" id="PS01186"/>
    </source>
</evidence>
<protein>
    <submittedName>
        <fullName evidence="2">EGF-like domain-containing protein</fullName>
    </submittedName>
</protein>
<organism evidence="2 3">
    <name type="scientific">Cedratvirus kamchatka</name>
    <dbReference type="NCBI Taxonomy" id="2716914"/>
    <lineage>
        <taxon>Viruses</taxon>
        <taxon>Pithoviruses</taxon>
        <taxon>Orthocedratvirinae</taxon>
        <taxon>Alphacedratvirus</taxon>
        <taxon>Alphacedratvirus rossiense</taxon>
    </lineage>
</organism>
<dbReference type="InterPro" id="IPR000742">
    <property type="entry name" value="EGF"/>
</dbReference>
<name>A0A6G8MZB0_9VIRU</name>
<evidence type="ECO:0000313" key="2">
    <source>
        <dbReference type="EMBL" id="QIN54564.1"/>
    </source>
</evidence>